<evidence type="ECO:0008006" key="4">
    <source>
        <dbReference type="Google" id="ProtNLM"/>
    </source>
</evidence>
<gene>
    <name evidence="2" type="ORF">ACFSJ0_03965</name>
</gene>
<dbReference type="Proteomes" id="UP001597097">
    <property type="component" value="Unassembled WGS sequence"/>
</dbReference>
<accession>A0ABW4G1P1</accession>
<feature type="transmembrane region" description="Helical" evidence="1">
    <location>
        <begin position="172"/>
        <end position="190"/>
    </location>
</feature>
<evidence type="ECO:0000313" key="2">
    <source>
        <dbReference type="EMBL" id="MFD1536176.1"/>
    </source>
</evidence>
<dbReference type="RefSeq" id="WP_219533757.1">
    <property type="nucleotide sequence ID" value="NZ_JAHKRM010000019.1"/>
</dbReference>
<feature type="transmembrane region" description="Helical" evidence="1">
    <location>
        <begin position="57"/>
        <end position="78"/>
    </location>
</feature>
<organism evidence="2 3">
    <name type="scientific">Nonomuraea guangzhouensis</name>
    <dbReference type="NCBI Taxonomy" id="1291555"/>
    <lineage>
        <taxon>Bacteria</taxon>
        <taxon>Bacillati</taxon>
        <taxon>Actinomycetota</taxon>
        <taxon>Actinomycetes</taxon>
        <taxon>Streptosporangiales</taxon>
        <taxon>Streptosporangiaceae</taxon>
        <taxon>Nonomuraea</taxon>
    </lineage>
</organism>
<evidence type="ECO:0000313" key="3">
    <source>
        <dbReference type="Proteomes" id="UP001597097"/>
    </source>
</evidence>
<feature type="transmembrane region" description="Helical" evidence="1">
    <location>
        <begin position="219"/>
        <end position="239"/>
    </location>
</feature>
<evidence type="ECO:0000256" key="1">
    <source>
        <dbReference type="SAM" id="Phobius"/>
    </source>
</evidence>
<protein>
    <recommendedName>
        <fullName evidence="4">ABC transporter permease</fullName>
    </recommendedName>
</protein>
<dbReference type="EMBL" id="JBHUCM010000005">
    <property type="protein sequence ID" value="MFD1536176.1"/>
    <property type="molecule type" value="Genomic_DNA"/>
</dbReference>
<proteinExistence type="predicted"/>
<keyword evidence="1" id="KW-0812">Transmembrane</keyword>
<comment type="caution">
    <text evidence="2">The sequence shown here is derived from an EMBL/GenBank/DDBJ whole genome shotgun (WGS) entry which is preliminary data.</text>
</comment>
<name>A0ABW4G1P1_9ACTN</name>
<feature type="transmembrane region" description="Helical" evidence="1">
    <location>
        <begin position="99"/>
        <end position="124"/>
    </location>
</feature>
<feature type="transmembrane region" description="Helical" evidence="1">
    <location>
        <begin position="144"/>
        <end position="165"/>
    </location>
</feature>
<reference evidence="3" key="1">
    <citation type="journal article" date="2019" name="Int. J. Syst. Evol. Microbiol.">
        <title>The Global Catalogue of Microorganisms (GCM) 10K type strain sequencing project: providing services to taxonomists for standard genome sequencing and annotation.</title>
        <authorList>
            <consortium name="The Broad Institute Genomics Platform"/>
            <consortium name="The Broad Institute Genome Sequencing Center for Infectious Disease"/>
            <person name="Wu L."/>
            <person name="Ma J."/>
        </authorList>
    </citation>
    <scope>NUCLEOTIDE SEQUENCE [LARGE SCALE GENOMIC DNA]</scope>
    <source>
        <strain evidence="3">CGMCC 1.15399</strain>
    </source>
</reference>
<keyword evidence="1" id="KW-1133">Transmembrane helix</keyword>
<keyword evidence="1" id="KW-0472">Membrane</keyword>
<sequence length="244" mass="25484">MTPAAAAEWLKLRSIRSTWWFAGGALLTMLLVAVLEAEDTAGFLRRHGQPVEPVSSVLVGVEWVQLIFGAFGMLAVTGEYATRSIVVTLACTPSRTRLLLAKTAVVGAAVLAAGGLVAALGVAASAPLLRKYWEFDLGQVAGRILVIAAYMTLVAVLALGLGTLIRRSAGTLSVVFVLLYVLPTALQGLASSLNAEFLNTVADFTPSPAGERFMAGEPAFGLVLMAWAVAAVAAGVWVMRGRDA</sequence>
<feature type="transmembrane region" description="Helical" evidence="1">
    <location>
        <begin position="19"/>
        <end position="37"/>
    </location>
</feature>
<keyword evidence="3" id="KW-1185">Reference proteome</keyword>